<sequence length="74" mass="8755">MPLLSLSFFLCIVCALYGCIHKTHCKLLNSPQCRNKWRKVVIQNTDLWSTTNIFPVHQIPFTTSDRTTRQNRRY</sequence>
<dbReference type="AlphaFoldDB" id="A0A2M4CDG8"/>
<reference evidence="2" key="1">
    <citation type="submission" date="2018-01" db="EMBL/GenBank/DDBJ databases">
        <title>An insight into the sialome of Amazonian anophelines.</title>
        <authorList>
            <person name="Ribeiro J.M."/>
            <person name="Scarpassa V."/>
            <person name="Calvo E."/>
        </authorList>
    </citation>
    <scope>NUCLEOTIDE SEQUENCE</scope>
    <source>
        <tissue evidence="2">Salivary glands</tissue>
    </source>
</reference>
<name>A0A2M4CDG8_9DIPT</name>
<dbReference type="EMBL" id="GGFJ01014144">
    <property type="protein sequence ID" value="MBW63285.1"/>
    <property type="molecule type" value="Transcribed_RNA"/>
</dbReference>
<protein>
    <submittedName>
        <fullName evidence="2">Putative secreted protein</fullName>
    </submittedName>
</protein>
<organism evidence="2">
    <name type="scientific">Anopheles marajoara</name>
    <dbReference type="NCBI Taxonomy" id="58244"/>
    <lineage>
        <taxon>Eukaryota</taxon>
        <taxon>Metazoa</taxon>
        <taxon>Ecdysozoa</taxon>
        <taxon>Arthropoda</taxon>
        <taxon>Hexapoda</taxon>
        <taxon>Insecta</taxon>
        <taxon>Pterygota</taxon>
        <taxon>Neoptera</taxon>
        <taxon>Endopterygota</taxon>
        <taxon>Diptera</taxon>
        <taxon>Nematocera</taxon>
        <taxon>Culicoidea</taxon>
        <taxon>Culicidae</taxon>
        <taxon>Anophelinae</taxon>
        <taxon>Anopheles</taxon>
    </lineage>
</organism>
<feature type="signal peptide" evidence="1">
    <location>
        <begin position="1"/>
        <end position="25"/>
    </location>
</feature>
<proteinExistence type="predicted"/>
<accession>A0A2M4CDG8</accession>
<evidence type="ECO:0000256" key="1">
    <source>
        <dbReference type="SAM" id="SignalP"/>
    </source>
</evidence>
<feature type="chain" id="PRO_5014863139" evidence="1">
    <location>
        <begin position="26"/>
        <end position="74"/>
    </location>
</feature>
<evidence type="ECO:0000313" key="2">
    <source>
        <dbReference type="EMBL" id="MBW63285.1"/>
    </source>
</evidence>
<keyword evidence="1" id="KW-0732">Signal</keyword>